<organism evidence="1 2">
    <name type="scientific">Pyropia yezoensis</name>
    <name type="common">Susabi-nori</name>
    <name type="synonym">Porphyra yezoensis</name>
    <dbReference type="NCBI Taxonomy" id="2788"/>
    <lineage>
        <taxon>Eukaryota</taxon>
        <taxon>Rhodophyta</taxon>
        <taxon>Bangiophyceae</taxon>
        <taxon>Bangiales</taxon>
        <taxon>Bangiaceae</taxon>
        <taxon>Pyropia</taxon>
    </lineage>
</organism>
<evidence type="ECO:0000313" key="1">
    <source>
        <dbReference type="EMBL" id="KAK1866642.1"/>
    </source>
</evidence>
<name>A0ACC3C8Y9_PYRYE</name>
<protein>
    <submittedName>
        <fullName evidence="1">Uncharacterized protein</fullName>
    </submittedName>
</protein>
<reference evidence="1" key="1">
    <citation type="submission" date="2019-11" db="EMBL/GenBank/DDBJ databases">
        <title>Nori genome reveals adaptations in red seaweeds to the harsh intertidal environment.</title>
        <authorList>
            <person name="Wang D."/>
            <person name="Mao Y."/>
        </authorList>
    </citation>
    <scope>NUCLEOTIDE SEQUENCE</scope>
    <source>
        <tissue evidence="1">Gametophyte</tissue>
    </source>
</reference>
<proteinExistence type="predicted"/>
<gene>
    <name evidence="1" type="ORF">I4F81_009158</name>
</gene>
<evidence type="ECO:0000313" key="2">
    <source>
        <dbReference type="Proteomes" id="UP000798662"/>
    </source>
</evidence>
<dbReference type="EMBL" id="CM020619">
    <property type="protein sequence ID" value="KAK1866642.1"/>
    <property type="molecule type" value="Genomic_DNA"/>
</dbReference>
<sequence length="328" mass="33850">MVGSAEDVTVTRLRAKLARKEADLGTIRKRIGLLTADGGGGGGGADGASVASLADARSRYLNALAENDDKGVVHRRRSTEAPDITSGSDKVGSLASRWASGALGRTDVPKTEVVNARGDVAGARQAFNKVDTARVAPGTPVAATAAALARKPSGPAELLAEDDVELPSWAKNAKKVQLRKENAASVAGDVSIKGRQGDLHRIGSSSVDGPKEKVVVGGSVASIAAKWGSAAEEEEKARAVAEAAKRKEEEKAAAERAKKQAEADEAAAAAAAAAAATVAVATPRGPPLPKDEPVDVKALIPYLERKIELVEEDLSIAEEELRLIELKV</sequence>
<keyword evidence="2" id="KW-1185">Reference proteome</keyword>
<dbReference type="Proteomes" id="UP000798662">
    <property type="component" value="Chromosome 2"/>
</dbReference>
<comment type="caution">
    <text evidence="1">The sequence shown here is derived from an EMBL/GenBank/DDBJ whole genome shotgun (WGS) entry which is preliminary data.</text>
</comment>
<accession>A0ACC3C8Y9</accession>